<dbReference type="HOGENOM" id="CLU_743042_0_0_1"/>
<dbReference type="PANTHER" id="PTHR46769">
    <property type="entry name" value="POLYCYSTIC KIDNEY AND HEPATIC DISEASE 1 (AUTOSOMAL RECESSIVE)-LIKE 1"/>
    <property type="match status" value="1"/>
</dbReference>
<name>S4R5H3_PETMA</name>
<reference evidence="2" key="2">
    <citation type="submission" date="2025-09" db="UniProtKB">
        <authorList>
            <consortium name="Ensembl"/>
        </authorList>
    </citation>
    <scope>IDENTIFICATION</scope>
</reference>
<dbReference type="InterPro" id="IPR052387">
    <property type="entry name" value="Fibrocystin"/>
</dbReference>
<sequence length="373" mass="40378">TRYSGPQDHGWCTGYTCQRRISLFHGVAANMSYSLHFTSTSPQHLRLMMLNAEPETAVRVGVFYSTPQRLDVYVDGALVAPGNAQWNAERTEYTLVAPSYEGEFVPAVSSSVAGANYFERGEQTLHVVLRGGAPVEVRVSPMLFVSFDVPAMTLEAFYSSELVPKLALLLGVPADKLRATRVVREDGGARRRRRRRSATVLHVEIAVSGRPPLRLDVTNVTPSPLPFGLLSLIWPDVGRAALGNLSTALGVNITGAKIIKPMPPAGSVAWDKMASVPVNWSDPWLPVPELGSLVLAVEPMAGPLGQPFLVQPALRADDRDGNCMEFGVTSWSVLALLKNTSGEMVPYLNGTKTIAFSGCWANFSDLSITQTGK</sequence>
<organism evidence="2">
    <name type="scientific">Petromyzon marinus</name>
    <name type="common">Sea lamprey</name>
    <dbReference type="NCBI Taxonomy" id="7757"/>
    <lineage>
        <taxon>Eukaryota</taxon>
        <taxon>Metazoa</taxon>
        <taxon>Chordata</taxon>
        <taxon>Craniata</taxon>
        <taxon>Vertebrata</taxon>
        <taxon>Cyclostomata</taxon>
        <taxon>Hyperoartia</taxon>
        <taxon>Petromyzontiformes</taxon>
        <taxon>Petromyzontidae</taxon>
        <taxon>Petromyzon</taxon>
    </lineage>
</organism>
<evidence type="ECO:0000256" key="1">
    <source>
        <dbReference type="ARBA" id="ARBA00022729"/>
    </source>
</evidence>
<accession>S4R5H3</accession>
<proteinExistence type="predicted"/>
<dbReference type="OMA" id="IARDDQC"/>
<evidence type="ECO:0000313" key="2">
    <source>
        <dbReference type="Ensembl" id="ENSPMAP00000000453.1"/>
    </source>
</evidence>
<protein>
    <submittedName>
        <fullName evidence="2">Uncharacterized protein</fullName>
    </submittedName>
</protein>
<dbReference type="Ensembl" id="ENSPMAT00000000454.1">
    <property type="protein sequence ID" value="ENSPMAP00000000453.1"/>
    <property type="gene ID" value="ENSPMAG00000000407.1"/>
</dbReference>
<dbReference type="PANTHER" id="PTHR46769:SF2">
    <property type="entry name" value="FIBROCYSTIN-L ISOFORM 2 PRECURSOR-RELATED"/>
    <property type="match status" value="1"/>
</dbReference>
<reference evidence="2" key="1">
    <citation type="submission" date="2025-08" db="UniProtKB">
        <authorList>
            <consortium name="Ensembl"/>
        </authorList>
    </citation>
    <scope>IDENTIFICATION</scope>
</reference>
<dbReference type="AlphaFoldDB" id="S4R5H3"/>
<keyword evidence="1" id="KW-0732">Signal</keyword>
<dbReference type="GeneTree" id="ENSGT00940000169206"/>
<dbReference type="STRING" id="7757.ENSPMAP00000000453"/>